<gene>
    <name evidence="2" type="ORF">NCTC10181_00204</name>
</gene>
<dbReference type="Pfam" id="PF11074">
    <property type="entry name" value="DUF2779"/>
    <property type="match status" value="1"/>
</dbReference>
<dbReference type="NCBIfam" id="NF045869">
    <property type="entry name" value="UU173_fam"/>
    <property type="match status" value="1"/>
</dbReference>
<evidence type="ECO:0000313" key="3">
    <source>
        <dbReference type="Proteomes" id="UP000290985"/>
    </source>
</evidence>
<dbReference type="KEGG" id="mcit:NCTC10181_00204"/>
<name>A0A449B186_9BACT</name>
<evidence type="ECO:0000259" key="1">
    <source>
        <dbReference type="Pfam" id="PF11074"/>
    </source>
</evidence>
<dbReference type="Proteomes" id="UP000290985">
    <property type="component" value="Chromosome"/>
</dbReference>
<feature type="domain" description="DUF2779" evidence="1">
    <location>
        <begin position="472"/>
        <end position="608"/>
    </location>
</feature>
<organism evidence="2 3">
    <name type="scientific">Mycoplasmopsis citelli</name>
    <dbReference type="NCBI Taxonomy" id="171281"/>
    <lineage>
        <taxon>Bacteria</taxon>
        <taxon>Bacillati</taxon>
        <taxon>Mycoplasmatota</taxon>
        <taxon>Mycoplasmoidales</taxon>
        <taxon>Metamycoplasmataceae</taxon>
        <taxon>Mycoplasmopsis</taxon>
    </lineage>
</organism>
<sequence>MHKIIKWNLFKRVFWNNPALIWVGNDLIKALNDGFEQKWSKKRLFLEEEQDLFSESMDEIPDFDFGEMETNLENNQTTSINNINLIALQNFRKLKSKAIEFYASKYQILESEIGYIPSNLKVDQKISLTKSMLYNDGIKLIVDAHFSYVFIGKNQIYEYVADCFLFDKSAKKMVLLGYSAKSPLDNFYKFFYLINTAKKTHEILDASVIIIDPVINLLRKTTVKEIVFSESFSAHLSKSLPARNNKLSYKENFYKEILARTGDGSLFLESVNYNKAFYSFYKVALRRELPLSVFRIQGLDYLPDDLINYHVNKNSDSFKVNFNLGKTPKFIEFQDINWYYQLIDVAYEKYGENCVYEDISYFVQTDFSDPENAEILQNFVNKNLVITYKYSKDAYLQNLFIQNEEILALLTYIFGIEQWNISKTFFKALKLKYTNFEHIQKATKVSENLVNFFNIGILEVVKKMHIKNQRIIWYDYEGFSDLFPIINTSRSYEQIVSQVSVIETINGKEVDKINYVVDTKNIQLEDLVVLIDLIYANKADLFIVYNKTYENTRNNEIYNLVEKEVLENPNSPFCKWFEEQNLDLFTFKEMITHINLNTIDLYDCFKYRDLTTKYPQFCGDEHIFSFKVQDGTIIKSMQVKSIDSALKYKSFMFLDKLLLQGSIKKVEKFITYNQIKLKTLIVPYTELVIQKGTMAMNEAILRYHGFTGDNQWNVIENELKKYCENDVRAMIMVYEFIMQAIRSVFPQIDNYEYQIEEQNFQYSIINNKLTITRI</sequence>
<dbReference type="RefSeq" id="WP_129725207.1">
    <property type="nucleotide sequence ID" value="NZ_LR215036.1"/>
</dbReference>
<keyword evidence="3" id="KW-1185">Reference proteome</keyword>
<dbReference type="OrthoDB" id="9783873at2"/>
<reference evidence="2 3" key="1">
    <citation type="submission" date="2019-01" db="EMBL/GenBank/DDBJ databases">
        <authorList>
            <consortium name="Pathogen Informatics"/>
        </authorList>
    </citation>
    <scope>NUCLEOTIDE SEQUENCE [LARGE SCALE GENOMIC DNA]</scope>
    <source>
        <strain evidence="2 3">NCTC10181</strain>
    </source>
</reference>
<protein>
    <submittedName>
        <fullName evidence="2">Domain of uncharacterized function(DUF2779)</fullName>
    </submittedName>
</protein>
<dbReference type="EMBL" id="LR215036">
    <property type="protein sequence ID" value="VEU74367.1"/>
    <property type="molecule type" value="Genomic_DNA"/>
</dbReference>
<dbReference type="AlphaFoldDB" id="A0A449B186"/>
<dbReference type="InterPro" id="IPR021301">
    <property type="entry name" value="DUF2779"/>
</dbReference>
<accession>A0A449B186</accession>
<proteinExistence type="predicted"/>
<evidence type="ECO:0000313" key="2">
    <source>
        <dbReference type="EMBL" id="VEU74367.1"/>
    </source>
</evidence>